<sequence length="144" mass="16299">MAGTTISHWQSFRVQRIKMVNEKNPVPFSMLNNCQLSSMTFWNFVSFSPFLAHISLISYHITLESKNVVFTRTESVFAAFQLVKTSVLLFFYVLAGDLGISVLSSALRILPVVLWFGHRKSPLSSHFVVVCARKCGYSHGSRSY</sequence>
<evidence type="ECO:0000256" key="1">
    <source>
        <dbReference type="SAM" id="Phobius"/>
    </source>
</evidence>
<evidence type="ECO:0000313" key="2">
    <source>
        <dbReference type="EMBL" id="PBK78245.1"/>
    </source>
</evidence>
<name>A0A2H3C5A4_9AGAR</name>
<proteinExistence type="predicted"/>
<gene>
    <name evidence="2" type="ORF">ARMSODRAFT_31966</name>
</gene>
<protein>
    <submittedName>
        <fullName evidence="2">Uncharacterized protein</fullName>
    </submittedName>
</protein>
<organism evidence="2 3">
    <name type="scientific">Armillaria solidipes</name>
    <dbReference type="NCBI Taxonomy" id="1076256"/>
    <lineage>
        <taxon>Eukaryota</taxon>
        <taxon>Fungi</taxon>
        <taxon>Dikarya</taxon>
        <taxon>Basidiomycota</taxon>
        <taxon>Agaricomycotina</taxon>
        <taxon>Agaricomycetes</taxon>
        <taxon>Agaricomycetidae</taxon>
        <taxon>Agaricales</taxon>
        <taxon>Marasmiineae</taxon>
        <taxon>Physalacriaceae</taxon>
        <taxon>Armillaria</taxon>
    </lineage>
</organism>
<evidence type="ECO:0000313" key="3">
    <source>
        <dbReference type="Proteomes" id="UP000218334"/>
    </source>
</evidence>
<keyword evidence="1" id="KW-1133">Transmembrane helix</keyword>
<keyword evidence="1" id="KW-0812">Transmembrane</keyword>
<reference evidence="3" key="1">
    <citation type="journal article" date="2017" name="Nat. Ecol. Evol.">
        <title>Genome expansion and lineage-specific genetic innovations in the forest pathogenic fungi Armillaria.</title>
        <authorList>
            <person name="Sipos G."/>
            <person name="Prasanna A.N."/>
            <person name="Walter M.C."/>
            <person name="O'Connor E."/>
            <person name="Balint B."/>
            <person name="Krizsan K."/>
            <person name="Kiss B."/>
            <person name="Hess J."/>
            <person name="Varga T."/>
            <person name="Slot J."/>
            <person name="Riley R."/>
            <person name="Boka B."/>
            <person name="Rigling D."/>
            <person name="Barry K."/>
            <person name="Lee J."/>
            <person name="Mihaltcheva S."/>
            <person name="LaButti K."/>
            <person name="Lipzen A."/>
            <person name="Waldron R."/>
            <person name="Moloney N.M."/>
            <person name="Sperisen C."/>
            <person name="Kredics L."/>
            <person name="Vagvoelgyi C."/>
            <person name="Patrignani A."/>
            <person name="Fitzpatrick D."/>
            <person name="Nagy I."/>
            <person name="Doyle S."/>
            <person name="Anderson J.B."/>
            <person name="Grigoriev I.V."/>
            <person name="Gueldener U."/>
            <person name="Muensterkoetter M."/>
            <person name="Nagy L.G."/>
        </authorList>
    </citation>
    <scope>NUCLEOTIDE SEQUENCE [LARGE SCALE GENOMIC DNA]</scope>
    <source>
        <strain evidence="3">28-4</strain>
    </source>
</reference>
<dbReference type="Proteomes" id="UP000218334">
    <property type="component" value="Unassembled WGS sequence"/>
</dbReference>
<feature type="transmembrane region" description="Helical" evidence="1">
    <location>
        <begin position="41"/>
        <end position="63"/>
    </location>
</feature>
<dbReference type="EMBL" id="KZ293415">
    <property type="protein sequence ID" value="PBK78245.1"/>
    <property type="molecule type" value="Genomic_DNA"/>
</dbReference>
<keyword evidence="3" id="KW-1185">Reference proteome</keyword>
<dbReference type="AlphaFoldDB" id="A0A2H3C5A4"/>
<accession>A0A2H3C5A4</accession>
<keyword evidence="1" id="KW-0472">Membrane</keyword>